<dbReference type="Gene3D" id="3.30.70.1230">
    <property type="entry name" value="Nucleotide cyclase"/>
    <property type="match status" value="1"/>
</dbReference>
<feature type="region of interest" description="Disordered" evidence="1">
    <location>
        <begin position="255"/>
        <end position="298"/>
    </location>
</feature>
<dbReference type="Proteomes" id="UP001165082">
    <property type="component" value="Unassembled WGS sequence"/>
</dbReference>
<evidence type="ECO:0000259" key="3">
    <source>
        <dbReference type="PROSITE" id="PS50125"/>
    </source>
</evidence>
<dbReference type="PROSITE" id="PS50125">
    <property type="entry name" value="GUANYLATE_CYCLASE_2"/>
    <property type="match status" value="1"/>
</dbReference>
<keyword evidence="2" id="KW-0472">Membrane</keyword>
<dbReference type="GO" id="GO:0035556">
    <property type="term" value="P:intracellular signal transduction"/>
    <property type="evidence" value="ECO:0007669"/>
    <property type="project" value="InterPro"/>
</dbReference>
<comment type="caution">
    <text evidence="4">The sequence shown here is derived from an EMBL/GenBank/DDBJ whole genome shotgun (WGS) entry which is preliminary data.</text>
</comment>
<gene>
    <name evidence="4" type="ORF">TrRE_jg7919</name>
</gene>
<feature type="compositionally biased region" description="Gly residues" evidence="1">
    <location>
        <begin position="883"/>
        <end position="893"/>
    </location>
</feature>
<feature type="transmembrane region" description="Helical" evidence="2">
    <location>
        <begin position="51"/>
        <end position="73"/>
    </location>
</feature>
<accession>A0A9W7DMI1</accession>
<reference evidence="4" key="1">
    <citation type="submission" date="2022-07" db="EMBL/GenBank/DDBJ databases">
        <title>Genome analysis of Parmales, a sister group of diatoms, reveals the evolutionary specialization of diatoms from phago-mixotrophs to photoautotrophs.</title>
        <authorList>
            <person name="Ban H."/>
            <person name="Sato S."/>
            <person name="Yoshikawa S."/>
            <person name="Kazumasa Y."/>
            <person name="Nakamura Y."/>
            <person name="Ichinomiya M."/>
            <person name="Saitoh K."/>
            <person name="Sato N."/>
            <person name="Blanc-Mathieu R."/>
            <person name="Endo H."/>
            <person name="Kuwata A."/>
            <person name="Ogata H."/>
        </authorList>
    </citation>
    <scope>NUCLEOTIDE SEQUENCE</scope>
</reference>
<dbReference type="InterPro" id="IPR001054">
    <property type="entry name" value="A/G_cyclase"/>
</dbReference>
<keyword evidence="2" id="KW-0812">Transmembrane</keyword>
<feature type="domain" description="Guanylate cyclase" evidence="3">
    <location>
        <begin position="630"/>
        <end position="788"/>
    </location>
</feature>
<dbReference type="EMBL" id="BRXZ01000582">
    <property type="protein sequence ID" value="GMH47717.1"/>
    <property type="molecule type" value="Genomic_DNA"/>
</dbReference>
<keyword evidence="2" id="KW-1133">Transmembrane helix</keyword>
<proteinExistence type="predicted"/>
<organism evidence="4 5">
    <name type="scientific">Triparma retinervis</name>
    <dbReference type="NCBI Taxonomy" id="2557542"/>
    <lineage>
        <taxon>Eukaryota</taxon>
        <taxon>Sar</taxon>
        <taxon>Stramenopiles</taxon>
        <taxon>Ochrophyta</taxon>
        <taxon>Bolidophyceae</taxon>
        <taxon>Parmales</taxon>
        <taxon>Triparmaceae</taxon>
        <taxon>Triparma</taxon>
    </lineage>
</organism>
<evidence type="ECO:0000256" key="2">
    <source>
        <dbReference type="SAM" id="Phobius"/>
    </source>
</evidence>
<sequence length="979" mass="107537">MGSFNAFKGQFKETTACRRYLDYAVIIVGHLLTPCILFLAPILILAGVDPLTVVITFAIIVFLLLVELGYMIVQACMQESKWILFKCIPVPKFNTSIIFHVFTIVSCIPPIVVAAYGVSDPLTIYLQTGLFRSFQIYFDATGEPDWPYDKNDLILIILNRFATIARISRMESVIRKGWGLPWPQGWNDPRDMEDGNCCSSACCSFNPILLCCHNQGGTMRVEERANRTCKCCGKKGEGEGETDLELVEDYGGEEGEGAFEATKSPKSLSSKPRSSALHSAASSVTEAPPPIAPPASQSRLTIKTRKRMLRRVAAISLSLALIAALLSFQTTTKELVTATEVYIADKSTYTPVADFISGNVNPFVFNARQNLLNLVDNIQDVLLIVPIGYPAYVPITMNEGRNPAKSGKQPPTLTSANWEEWLNPDIFYISSRKTVTIQGIQFVDAEISIRASKFWTTDPINMCSTDPATGDLILCAVVVVDTASEIKRAFLGLAVIATFCVIWVTSVYSFSSPLLTFVVYPLEKVSRLFYLLRFDPLQTLKVDWLSTKVTGCAWCWGEEQLKGIETTSLIRALLRLAELLAVALGPSGTSFYKAVVSTSTTTDMGRTGRRGGKQNIKGGLNLKGVRVSSIFMFCDIRNFTDTTEVLQGDVFRWINGIAGVVHGISSDYNGSAVKHVGDAFLMVWTLPLMKDFEEEEEEEGGNKWECSQQAEKCLVAVTKITIALTDEYRFLVPVSGNSRAALLSSGLNRVRIGFGLHAGNAIQGAIGSHLKVDVTFISKSSEVAEYLEGKTKEYGAPVLMSGKFAGLLGKQTRGKCRQVDHGIYESDKTGELFTFDIDEDAVASGYGGKGRTGGQGIYSPMAKQESGLRGQGGGGKRNSEATAGGGGGGGGGEYDPRIWVQEPLLRDARRKFNGRFMSKWREAFETYRFAREEEEWREAEAGMQEFMDEYGDGVADRLRMKCRERREKLRDQGGKGGAG</sequence>
<feature type="compositionally biased region" description="Low complexity" evidence="1">
    <location>
        <begin position="258"/>
        <end position="280"/>
    </location>
</feature>
<dbReference type="InterPro" id="IPR029787">
    <property type="entry name" value="Nucleotide_cyclase"/>
</dbReference>
<dbReference type="PANTHER" id="PTHR43336">
    <property type="entry name" value="OXYGEN SENSOR HISTIDINE KINASE RESPONSE REGULATOR DEVS/DOSS"/>
    <property type="match status" value="1"/>
</dbReference>
<feature type="region of interest" description="Disordered" evidence="1">
    <location>
        <begin position="853"/>
        <end position="896"/>
    </location>
</feature>
<evidence type="ECO:0000313" key="5">
    <source>
        <dbReference type="Proteomes" id="UP001165082"/>
    </source>
</evidence>
<evidence type="ECO:0000256" key="1">
    <source>
        <dbReference type="SAM" id="MobiDB-lite"/>
    </source>
</evidence>
<keyword evidence="5" id="KW-1185">Reference proteome</keyword>
<feature type="transmembrane region" description="Helical" evidence="2">
    <location>
        <begin position="20"/>
        <end position="45"/>
    </location>
</feature>
<evidence type="ECO:0000313" key="4">
    <source>
        <dbReference type="EMBL" id="GMH47717.1"/>
    </source>
</evidence>
<dbReference type="PANTHER" id="PTHR43336:SF3">
    <property type="entry name" value="GUANYLATE CYCLASE DOMAIN-CONTAINING PROTEIN"/>
    <property type="match status" value="1"/>
</dbReference>
<name>A0A9W7DMI1_9STRA</name>
<dbReference type="GO" id="GO:0009190">
    <property type="term" value="P:cyclic nucleotide biosynthetic process"/>
    <property type="evidence" value="ECO:0007669"/>
    <property type="project" value="InterPro"/>
</dbReference>
<dbReference type="SUPFAM" id="SSF55073">
    <property type="entry name" value="Nucleotide cyclase"/>
    <property type="match status" value="1"/>
</dbReference>
<dbReference type="OrthoDB" id="60033at2759"/>
<feature type="transmembrane region" description="Helical" evidence="2">
    <location>
        <begin position="490"/>
        <end position="520"/>
    </location>
</feature>
<feature type="transmembrane region" description="Helical" evidence="2">
    <location>
        <begin position="308"/>
        <end position="328"/>
    </location>
</feature>
<protein>
    <recommendedName>
        <fullName evidence="3">Guanylate cyclase domain-containing protein</fullName>
    </recommendedName>
</protein>
<dbReference type="AlphaFoldDB" id="A0A9W7DMI1"/>